<name>A0A9X3X7W8_9BACT</name>
<organism evidence="2 3">
    <name type="scientific">Polyangium jinanense</name>
    <dbReference type="NCBI Taxonomy" id="2829994"/>
    <lineage>
        <taxon>Bacteria</taxon>
        <taxon>Pseudomonadati</taxon>
        <taxon>Myxococcota</taxon>
        <taxon>Polyangia</taxon>
        <taxon>Polyangiales</taxon>
        <taxon>Polyangiaceae</taxon>
        <taxon>Polyangium</taxon>
    </lineage>
</organism>
<dbReference type="AlphaFoldDB" id="A0A9X3X7W8"/>
<dbReference type="Proteomes" id="UP001151081">
    <property type="component" value="Unassembled WGS sequence"/>
</dbReference>
<evidence type="ECO:0000313" key="3">
    <source>
        <dbReference type="Proteomes" id="UP001151081"/>
    </source>
</evidence>
<keyword evidence="1" id="KW-0732">Signal</keyword>
<accession>A0A9X3X7W8</accession>
<proteinExistence type="predicted"/>
<sequence length="95" mass="10663">MRAKFRSHVLALGAALGWVVLGTPPSMAAQPEGSCPPGWELWTVRKLVNFAAPRFEDAIRGTDNNDDNFLCVKFDKRDPRVFTYIDNSLPEEEDP</sequence>
<feature type="signal peptide" evidence="1">
    <location>
        <begin position="1"/>
        <end position="28"/>
    </location>
</feature>
<protein>
    <recommendedName>
        <fullName evidence="4">Secreted protein</fullName>
    </recommendedName>
</protein>
<evidence type="ECO:0000313" key="2">
    <source>
        <dbReference type="EMBL" id="MDC3984195.1"/>
    </source>
</evidence>
<dbReference type="RefSeq" id="WP_272419235.1">
    <property type="nucleotide sequence ID" value="NZ_JAGTJJ010000019.1"/>
</dbReference>
<comment type="caution">
    <text evidence="2">The sequence shown here is derived from an EMBL/GenBank/DDBJ whole genome shotgun (WGS) entry which is preliminary data.</text>
</comment>
<reference evidence="2 3" key="1">
    <citation type="submission" date="2021-04" db="EMBL/GenBank/DDBJ databases">
        <title>Genome analysis of Polyangium sp.</title>
        <authorList>
            <person name="Li Y."/>
            <person name="Wang J."/>
        </authorList>
    </citation>
    <scope>NUCLEOTIDE SEQUENCE [LARGE SCALE GENOMIC DNA]</scope>
    <source>
        <strain evidence="2 3">SDU14</strain>
    </source>
</reference>
<feature type="chain" id="PRO_5040983752" description="Secreted protein" evidence="1">
    <location>
        <begin position="29"/>
        <end position="95"/>
    </location>
</feature>
<keyword evidence="3" id="KW-1185">Reference proteome</keyword>
<dbReference type="EMBL" id="JAGTJJ010000019">
    <property type="protein sequence ID" value="MDC3984195.1"/>
    <property type="molecule type" value="Genomic_DNA"/>
</dbReference>
<evidence type="ECO:0008006" key="4">
    <source>
        <dbReference type="Google" id="ProtNLM"/>
    </source>
</evidence>
<gene>
    <name evidence="2" type="ORF">KEG57_27045</name>
</gene>
<evidence type="ECO:0000256" key="1">
    <source>
        <dbReference type="SAM" id="SignalP"/>
    </source>
</evidence>